<organism evidence="2 3">
    <name type="scientific">Mesorhizobium escarrei</name>
    <dbReference type="NCBI Taxonomy" id="666018"/>
    <lineage>
        <taxon>Bacteria</taxon>
        <taxon>Pseudomonadati</taxon>
        <taxon>Pseudomonadota</taxon>
        <taxon>Alphaproteobacteria</taxon>
        <taxon>Hyphomicrobiales</taxon>
        <taxon>Phyllobacteriaceae</taxon>
        <taxon>Mesorhizobium</taxon>
    </lineage>
</organism>
<gene>
    <name evidence="2" type="ORF">MES5069_1080002</name>
</gene>
<evidence type="ECO:0000256" key="1">
    <source>
        <dbReference type="SAM" id="MobiDB-lite"/>
    </source>
</evidence>
<protein>
    <recommendedName>
        <fullName evidence="4">Propionyl-coenzyme A carboxylase alpha polypeptide</fullName>
    </recommendedName>
</protein>
<dbReference type="EMBL" id="CAKXZT010000011">
    <property type="protein sequence ID" value="CAH2395400.1"/>
    <property type="molecule type" value="Genomic_DNA"/>
</dbReference>
<evidence type="ECO:0000313" key="3">
    <source>
        <dbReference type="Proteomes" id="UP001153050"/>
    </source>
</evidence>
<name>A0ABM9DFQ3_9HYPH</name>
<reference evidence="2 3" key="1">
    <citation type="submission" date="2022-03" db="EMBL/GenBank/DDBJ databases">
        <authorList>
            <person name="Brunel B."/>
        </authorList>
    </citation>
    <scope>NUCLEOTIDE SEQUENCE [LARGE SCALE GENOMIC DNA]</scope>
    <source>
        <strain evidence="2">STM5069sample</strain>
    </source>
</reference>
<comment type="caution">
    <text evidence="2">The sequence shown here is derived from an EMBL/GenBank/DDBJ whole genome shotgun (WGS) entry which is preliminary data.</text>
</comment>
<sequence>MNPHPNPPHKGEGTLPRAFTFPSAPKGRQFAEVSANGSLPPPCGVGLGVGVHRRAKPRRRSPPA</sequence>
<evidence type="ECO:0000313" key="2">
    <source>
        <dbReference type="EMBL" id="CAH2395400.1"/>
    </source>
</evidence>
<dbReference type="Proteomes" id="UP001153050">
    <property type="component" value="Unassembled WGS sequence"/>
</dbReference>
<evidence type="ECO:0008006" key="4">
    <source>
        <dbReference type="Google" id="ProtNLM"/>
    </source>
</evidence>
<feature type="region of interest" description="Disordered" evidence="1">
    <location>
        <begin position="1"/>
        <end position="64"/>
    </location>
</feature>
<feature type="compositionally biased region" description="Basic residues" evidence="1">
    <location>
        <begin position="51"/>
        <end position="64"/>
    </location>
</feature>
<accession>A0ABM9DFQ3</accession>
<keyword evidence="3" id="KW-1185">Reference proteome</keyword>
<proteinExistence type="predicted"/>